<comment type="caution">
    <text evidence="1">The sequence shown here is derived from an EMBL/GenBank/DDBJ whole genome shotgun (WGS) entry which is preliminary data.</text>
</comment>
<name>A0A5J4X739_9EUKA</name>
<proteinExistence type="predicted"/>
<dbReference type="AlphaFoldDB" id="A0A5J4X739"/>
<dbReference type="Proteomes" id="UP000324800">
    <property type="component" value="Unassembled WGS sequence"/>
</dbReference>
<evidence type="ECO:0000313" key="1">
    <source>
        <dbReference type="EMBL" id="KAA6402997.1"/>
    </source>
</evidence>
<sequence>MWQKYFALRHSEEISIVKCELGEYGRTIVEEADIRKYLDELYEHVEGDPACGETHVPMLVIAKKPDKKALLQKDIKQGVNTIIMGSETGNFNAELFMKSAPLRLFPYVEELRDRLHRPNERAVILQDNCAIHVTDELKIDVLQKNIQRTLGAIIKLTPESNDYNIIEAYGKETSLGTMQTAFKMAGIGHKVKASKLVASVMTDAFNKILNRVESDNVMASELRPPPK</sequence>
<reference evidence="1 2" key="1">
    <citation type="submission" date="2019-03" db="EMBL/GenBank/DDBJ databases">
        <title>Single cell metagenomics reveals metabolic interactions within the superorganism composed of flagellate Streblomastix strix and complex community of Bacteroidetes bacteria on its surface.</title>
        <authorList>
            <person name="Treitli S.C."/>
            <person name="Kolisko M."/>
            <person name="Husnik F."/>
            <person name="Keeling P."/>
            <person name="Hampl V."/>
        </authorList>
    </citation>
    <scope>NUCLEOTIDE SEQUENCE [LARGE SCALE GENOMIC DNA]</scope>
    <source>
        <strain evidence="1">ST1C</strain>
    </source>
</reference>
<dbReference type="EMBL" id="SNRW01000153">
    <property type="protein sequence ID" value="KAA6402997.1"/>
    <property type="molecule type" value="Genomic_DNA"/>
</dbReference>
<protein>
    <recommendedName>
        <fullName evidence="3">DDE-1 domain-containing protein</fullName>
    </recommendedName>
</protein>
<evidence type="ECO:0000313" key="2">
    <source>
        <dbReference type="Proteomes" id="UP000324800"/>
    </source>
</evidence>
<gene>
    <name evidence="1" type="ORF">EZS28_001474</name>
</gene>
<evidence type="ECO:0008006" key="3">
    <source>
        <dbReference type="Google" id="ProtNLM"/>
    </source>
</evidence>
<organism evidence="1 2">
    <name type="scientific">Streblomastix strix</name>
    <dbReference type="NCBI Taxonomy" id="222440"/>
    <lineage>
        <taxon>Eukaryota</taxon>
        <taxon>Metamonada</taxon>
        <taxon>Preaxostyla</taxon>
        <taxon>Oxymonadida</taxon>
        <taxon>Streblomastigidae</taxon>
        <taxon>Streblomastix</taxon>
    </lineage>
</organism>
<accession>A0A5J4X739</accession>